<evidence type="ECO:0000313" key="3">
    <source>
        <dbReference type="Proteomes" id="UP000254880"/>
    </source>
</evidence>
<organism evidence="2 3">
    <name type="scientific">Shigella flexneri</name>
    <dbReference type="NCBI Taxonomy" id="623"/>
    <lineage>
        <taxon>Bacteria</taxon>
        <taxon>Pseudomonadati</taxon>
        <taxon>Pseudomonadota</taxon>
        <taxon>Gammaproteobacteria</taxon>
        <taxon>Enterobacterales</taxon>
        <taxon>Enterobacteriaceae</taxon>
        <taxon>Shigella</taxon>
    </lineage>
</organism>
<accession>A0A380B2E4</accession>
<dbReference type="Proteomes" id="UP000254880">
    <property type="component" value="Unassembled WGS sequence"/>
</dbReference>
<name>A0A380B2E4_SHIFL</name>
<sequence>MPRKGFKINEEINITVLDNNHNENESVESEENGTHTENINKNHVAKGIFTTKNTLLIVFFCGMGDCLYVFLFFRYGFSKQISHYKKIDAFSNYAQHPTQEGCSYFYDNNYFNSVDMLSPIIEKLQKMEVNCKIHPYIYIATNDSMSGFYAFTCSQMLNSESPNNCNSLYYKAE</sequence>
<dbReference type="AlphaFoldDB" id="A0A380B2E4"/>
<feature type="transmembrane region" description="Helical" evidence="1">
    <location>
        <begin position="55"/>
        <end position="77"/>
    </location>
</feature>
<evidence type="ECO:0000313" key="2">
    <source>
        <dbReference type="EMBL" id="SUI91851.1"/>
    </source>
</evidence>
<keyword evidence="1" id="KW-1133">Transmembrane helix</keyword>
<keyword evidence="1" id="KW-0812">Transmembrane</keyword>
<proteinExistence type="predicted"/>
<gene>
    <name evidence="2" type="ORF">NCTC9783_04048</name>
</gene>
<protein>
    <submittedName>
        <fullName evidence="2">Uncharacterized protein</fullName>
    </submittedName>
</protein>
<dbReference type="EMBL" id="UGYT01000001">
    <property type="protein sequence ID" value="SUI91851.1"/>
    <property type="molecule type" value="Genomic_DNA"/>
</dbReference>
<evidence type="ECO:0000256" key="1">
    <source>
        <dbReference type="SAM" id="Phobius"/>
    </source>
</evidence>
<keyword evidence="1" id="KW-0472">Membrane</keyword>
<reference evidence="2 3" key="1">
    <citation type="submission" date="2018-06" db="EMBL/GenBank/DDBJ databases">
        <authorList>
            <consortium name="Pathogen Informatics"/>
            <person name="Doyle S."/>
        </authorList>
    </citation>
    <scope>NUCLEOTIDE SEQUENCE [LARGE SCALE GENOMIC DNA]</scope>
    <source>
        <strain evidence="2 3">NCTC9783</strain>
    </source>
</reference>